<reference evidence="2" key="2">
    <citation type="journal article" date="2014" name="Int. J. Syst. Evol. Microbiol.">
        <title>Complete genome of a new Firmicutes species belonging to the dominant human colonic microbiota ('Ruminococcus bicirculans') reveals two chromosomes and a selective capacity to utilize plant glucans.</title>
        <authorList>
            <consortium name="NISC Comparative Sequencing Program"/>
            <person name="Wegmann U."/>
            <person name="Louis P."/>
            <person name="Goesmann A."/>
            <person name="Henrissat B."/>
            <person name="Duncan S.H."/>
            <person name="Flint H.J."/>
        </authorList>
    </citation>
    <scope>NUCLEOTIDE SEQUENCE</scope>
    <source>
        <strain evidence="2">CCM 7403</strain>
    </source>
</reference>
<feature type="region of interest" description="Disordered" evidence="1">
    <location>
        <begin position="41"/>
        <end position="94"/>
    </location>
</feature>
<gene>
    <name evidence="3" type="ORF">E2C04_15730</name>
    <name evidence="2" type="ORF">GCM10007231_11350</name>
</gene>
<dbReference type="Proteomes" id="UP000630594">
    <property type="component" value="Unassembled WGS sequence"/>
</dbReference>
<dbReference type="AlphaFoldDB" id="A0A4P7UFV6"/>
<dbReference type="KEGG" id="ndp:E2C04_15730"/>
<name>A0A4P7UFV6_9ACTN</name>
<reference evidence="5" key="3">
    <citation type="journal article" date="2019" name="Int. J. Syst. Evol. Microbiol.">
        <title>The Global Catalogue of Microorganisms (GCM) 10K type strain sequencing project: providing services to taxonomists for standard genome sequencing and annotation.</title>
        <authorList>
            <consortium name="The Broad Institute Genomics Platform"/>
            <consortium name="The Broad Institute Genome Sequencing Center for Infectious Disease"/>
            <person name="Wu L."/>
            <person name="Ma J."/>
        </authorList>
    </citation>
    <scope>NUCLEOTIDE SEQUENCE [LARGE SCALE GENOMIC DNA]</scope>
    <source>
        <strain evidence="5">CCM 7403</strain>
    </source>
</reference>
<dbReference type="Proteomes" id="UP000297025">
    <property type="component" value="Chromosome"/>
</dbReference>
<evidence type="ECO:0000313" key="4">
    <source>
        <dbReference type="Proteomes" id="UP000297025"/>
    </source>
</evidence>
<proteinExistence type="predicted"/>
<evidence type="ECO:0000313" key="5">
    <source>
        <dbReference type="Proteomes" id="UP000630594"/>
    </source>
</evidence>
<protein>
    <submittedName>
        <fullName evidence="3">Uncharacterized protein</fullName>
    </submittedName>
</protein>
<reference evidence="3 4" key="1">
    <citation type="journal article" date="2008" name="Int. J. Syst. Evol. Microbiol.">
        <title>Nocardioides daphniae sp. nov., isolated from Daphnia cucullata (Crustacea: Cladocera).</title>
        <authorList>
            <person name="Toth E.M."/>
            <person name="Keki Z."/>
            <person name="Homonnay Z.G."/>
            <person name="Borsodi A.K."/>
            <person name="Marialigeti K."/>
            <person name="Schumann P."/>
        </authorList>
    </citation>
    <scope>NUCLEOTIDE SEQUENCE [LARGE SCALE GENOMIC DNA]</scope>
    <source>
        <strain evidence="3 4">JCM 16608</strain>
    </source>
</reference>
<dbReference type="RefSeq" id="WP_135833312.1">
    <property type="nucleotide sequence ID" value="NZ_BMCK01000001.1"/>
</dbReference>
<dbReference type="EMBL" id="CP038462">
    <property type="protein sequence ID" value="QCC78275.1"/>
    <property type="molecule type" value="Genomic_DNA"/>
</dbReference>
<feature type="region of interest" description="Disordered" evidence="1">
    <location>
        <begin position="226"/>
        <end position="256"/>
    </location>
</feature>
<accession>A0A4P7UFV6</accession>
<evidence type="ECO:0000313" key="3">
    <source>
        <dbReference type="EMBL" id="QCC78275.1"/>
    </source>
</evidence>
<evidence type="ECO:0000313" key="2">
    <source>
        <dbReference type="EMBL" id="GGD14012.1"/>
    </source>
</evidence>
<dbReference type="EMBL" id="BMCK01000001">
    <property type="protein sequence ID" value="GGD14012.1"/>
    <property type="molecule type" value="Genomic_DNA"/>
</dbReference>
<reference evidence="2" key="5">
    <citation type="submission" date="2024-05" db="EMBL/GenBank/DDBJ databases">
        <authorList>
            <person name="Sun Q."/>
            <person name="Sedlacek I."/>
        </authorList>
    </citation>
    <scope>NUCLEOTIDE SEQUENCE</scope>
    <source>
        <strain evidence="2">CCM 7403</strain>
    </source>
</reference>
<sequence length="256" mass="27250">MSALTSPKGPLPPRVYWFRRALVLGTVFLVVFGAARLLTSSSDASSGGEDAATTVSTEVVEAPEATATPTATASASPSAKPTKPPLPAPEGVCSNEDVVVTPDVPSKRSTAKLPITLVLTTQTAEACTWQVSSRSVTVKIDSGPRKDPDEIWHSRHCPQAIPTKDVTVYRDHETKVEMTWSGRRSDDECSNLTDWARAGWYHVNAAAYAGEPTSVQFKLTRPSAVTVTKTVDPKPKKAKKKPSSSPKPSGAVEPNG</sequence>
<dbReference type="OrthoDB" id="5189092at2"/>
<organism evidence="3 4">
    <name type="scientific">Nocardioides daphniae</name>
    <dbReference type="NCBI Taxonomy" id="402297"/>
    <lineage>
        <taxon>Bacteria</taxon>
        <taxon>Bacillati</taxon>
        <taxon>Actinomycetota</taxon>
        <taxon>Actinomycetes</taxon>
        <taxon>Propionibacteriales</taxon>
        <taxon>Nocardioidaceae</taxon>
        <taxon>Nocardioides</taxon>
    </lineage>
</organism>
<feature type="compositionally biased region" description="Low complexity" evidence="1">
    <location>
        <begin position="41"/>
        <end position="81"/>
    </location>
</feature>
<reference evidence="3" key="4">
    <citation type="submission" date="2019-03" db="EMBL/GenBank/DDBJ databases">
        <authorList>
            <person name="Huang Y."/>
        </authorList>
    </citation>
    <scope>NUCLEOTIDE SEQUENCE</scope>
    <source>
        <strain evidence="3">JCM 16608</strain>
    </source>
</reference>
<keyword evidence="5" id="KW-1185">Reference proteome</keyword>
<evidence type="ECO:0000256" key="1">
    <source>
        <dbReference type="SAM" id="MobiDB-lite"/>
    </source>
</evidence>